<evidence type="ECO:0000313" key="3">
    <source>
        <dbReference type="Proteomes" id="UP001054821"/>
    </source>
</evidence>
<feature type="region of interest" description="Disordered" evidence="1">
    <location>
        <begin position="140"/>
        <end position="182"/>
    </location>
</feature>
<sequence length="182" mass="21137">MIWALVDPSDEHISHCFSVQDYYPTVFSLKACLTKANTNTQSGSNLRDVDVYAKTIFLNDNKPPNKPFKLYHAWEILKDCPKWNDMNEPPHNVLLELVQLNILDKFVQEQADAYEYRKQQDKEAQEQKIMSMDVSKFTPRKKKYWGDKQDEIMQEHAGGQQSTVNPEDNSGDYYPSPHDGGY</sequence>
<feature type="compositionally biased region" description="Polar residues" evidence="1">
    <location>
        <begin position="159"/>
        <end position="168"/>
    </location>
</feature>
<evidence type="ECO:0000313" key="2">
    <source>
        <dbReference type="EMBL" id="KAI5337898.1"/>
    </source>
</evidence>
<accession>A0AAD4ZAH3</accession>
<dbReference type="EMBL" id="JAJFAZ020000003">
    <property type="protein sequence ID" value="KAI5337898.1"/>
    <property type="molecule type" value="Genomic_DNA"/>
</dbReference>
<gene>
    <name evidence="2" type="ORF">L3X38_017169</name>
</gene>
<evidence type="ECO:0000256" key="1">
    <source>
        <dbReference type="SAM" id="MobiDB-lite"/>
    </source>
</evidence>
<comment type="caution">
    <text evidence="2">The sequence shown here is derived from an EMBL/GenBank/DDBJ whole genome shotgun (WGS) entry which is preliminary data.</text>
</comment>
<name>A0AAD4ZAH3_PRUDU</name>
<organism evidence="2 3">
    <name type="scientific">Prunus dulcis</name>
    <name type="common">Almond</name>
    <name type="synonym">Amygdalus dulcis</name>
    <dbReference type="NCBI Taxonomy" id="3755"/>
    <lineage>
        <taxon>Eukaryota</taxon>
        <taxon>Viridiplantae</taxon>
        <taxon>Streptophyta</taxon>
        <taxon>Embryophyta</taxon>
        <taxon>Tracheophyta</taxon>
        <taxon>Spermatophyta</taxon>
        <taxon>Magnoliopsida</taxon>
        <taxon>eudicotyledons</taxon>
        <taxon>Gunneridae</taxon>
        <taxon>Pentapetalae</taxon>
        <taxon>rosids</taxon>
        <taxon>fabids</taxon>
        <taxon>Rosales</taxon>
        <taxon>Rosaceae</taxon>
        <taxon>Amygdaloideae</taxon>
        <taxon>Amygdaleae</taxon>
        <taxon>Prunus</taxon>
    </lineage>
</organism>
<feature type="compositionally biased region" description="Basic and acidic residues" evidence="1">
    <location>
        <begin position="144"/>
        <end position="154"/>
    </location>
</feature>
<dbReference type="Proteomes" id="UP001054821">
    <property type="component" value="Chromosome 3"/>
</dbReference>
<dbReference type="AlphaFoldDB" id="A0AAD4ZAH3"/>
<reference evidence="2 3" key="1">
    <citation type="journal article" date="2022" name="G3 (Bethesda)">
        <title>Whole-genome sequence and methylome profiling of the almond [Prunus dulcis (Mill.) D.A. Webb] cultivar 'Nonpareil'.</title>
        <authorList>
            <person name="D'Amico-Willman K.M."/>
            <person name="Ouma W.Z."/>
            <person name="Meulia T."/>
            <person name="Sideli G.M."/>
            <person name="Gradziel T.M."/>
            <person name="Fresnedo-Ramirez J."/>
        </authorList>
    </citation>
    <scope>NUCLEOTIDE SEQUENCE [LARGE SCALE GENOMIC DNA]</scope>
    <source>
        <strain evidence="2">Clone GOH B32 T37-40</strain>
    </source>
</reference>
<proteinExistence type="predicted"/>
<keyword evidence="3" id="KW-1185">Reference proteome</keyword>
<evidence type="ECO:0008006" key="4">
    <source>
        <dbReference type="Google" id="ProtNLM"/>
    </source>
</evidence>
<protein>
    <recommendedName>
        <fullName evidence="4">No apical meristem-associated C-terminal domain-containing protein</fullName>
    </recommendedName>
</protein>